<dbReference type="PANTHER" id="PTHR43685:SF2">
    <property type="entry name" value="GLYCOSYLTRANSFERASE 2-LIKE DOMAIN-CONTAINING PROTEIN"/>
    <property type="match status" value="1"/>
</dbReference>
<sequence>MKISIITPSYNSAKTISDTIDSVISQTHQDLEYLVIDGVSTDGTIAIVNEYQRKYPIRLVSEKDSGIYDAMNKGIKLTTGDIIGILNSDDFYYDQNVLAKINDVFAANPDVDAVYGDLVYVDQDNTDKQTRYWRSGKYQESKINGGWIIPHPTLFVKREVYNKSEK</sequence>
<keyword evidence="2" id="KW-0808">Transferase</keyword>
<dbReference type="EMBL" id="PCSE01000090">
    <property type="protein sequence ID" value="PIP34393.1"/>
    <property type="molecule type" value="Genomic_DNA"/>
</dbReference>
<dbReference type="GO" id="GO:0016740">
    <property type="term" value="F:transferase activity"/>
    <property type="evidence" value="ECO:0007669"/>
    <property type="project" value="UniProtKB-KW"/>
</dbReference>
<accession>A0A2G9ZMH2</accession>
<evidence type="ECO:0000259" key="1">
    <source>
        <dbReference type="Pfam" id="PF00535"/>
    </source>
</evidence>
<organism evidence="2 3">
    <name type="scientific">Candidatus Falkowbacteria bacterium CG23_combo_of_CG06-09_8_20_14_all_41_10</name>
    <dbReference type="NCBI Taxonomy" id="1974571"/>
    <lineage>
        <taxon>Bacteria</taxon>
        <taxon>Candidatus Falkowiibacteriota</taxon>
    </lineage>
</organism>
<dbReference type="CDD" id="cd06433">
    <property type="entry name" value="GT_2_WfgS_like"/>
    <property type="match status" value="1"/>
</dbReference>
<dbReference type="SUPFAM" id="SSF53448">
    <property type="entry name" value="Nucleotide-diphospho-sugar transferases"/>
    <property type="match status" value="1"/>
</dbReference>
<evidence type="ECO:0000313" key="3">
    <source>
        <dbReference type="Proteomes" id="UP000231408"/>
    </source>
</evidence>
<protein>
    <submittedName>
        <fullName evidence="2">Glycosyl transferase</fullName>
    </submittedName>
</protein>
<dbReference type="Gene3D" id="3.90.550.10">
    <property type="entry name" value="Spore Coat Polysaccharide Biosynthesis Protein SpsA, Chain A"/>
    <property type="match status" value="1"/>
</dbReference>
<feature type="non-terminal residue" evidence="2">
    <location>
        <position position="166"/>
    </location>
</feature>
<feature type="domain" description="Glycosyltransferase 2-like" evidence="1">
    <location>
        <begin position="4"/>
        <end position="149"/>
    </location>
</feature>
<evidence type="ECO:0000313" key="2">
    <source>
        <dbReference type="EMBL" id="PIP34393.1"/>
    </source>
</evidence>
<reference evidence="2 3" key="1">
    <citation type="submission" date="2017-09" db="EMBL/GenBank/DDBJ databases">
        <title>Depth-based differentiation of microbial function through sediment-hosted aquifers and enrichment of novel symbionts in the deep terrestrial subsurface.</title>
        <authorList>
            <person name="Probst A.J."/>
            <person name="Ladd B."/>
            <person name="Jarett J.K."/>
            <person name="Geller-Mcgrath D.E."/>
            <person name="Sieber C.M."/>
            <person name="Emerson J.B."/>
            <person name="Anantharaman K."/>
            <person name="Thomas B.C."/>
            <person name="Malmstrom R."/>
            <person name="Stieglmeier M."/>
            <person name="Klingl A."/>
            <person name="Woyke T."/>
            <person name="Ryan C.M."/>
            <person name="Banfield J.F."/>
        </authorList>
    </citation>
    <scope>NUCLEOTIDE SEQUENCE [LARGE SCALE GENOMIC DNA]</scope>
    <source>
        <strain evidence="2">CG23_combo_of_CG06-09_8_20_14_all_41_10</strain>
    </source>
</reference>
<dbReference type="InterPro" id="IPR029044">
    <property type="entry name" value="Nucleotide-diphossugar_trans"/>
</dbReference>
<comment type="caution">
    <text evidence="2">The sequence shown here is derived from an EMBL/GenBank/DDBJ whole genome shotgun (WGS) entry which is preliminary data.</text>
</comment>
<dbReference type="PANTHER" id="PTHR43685">
    <property type="entry name" value="GLYCOSYLTRANSFERASE"/>
    <property type="match status" value="1"/>
</dbReference>
<proteinExistence type="predicted"/>
<dbReference type="Pfam" id="PF00535">
    <property type="entry name" value="Glycos_transf_2"/>
    <property type="match status" value="1"/>
</dbReference>
<dbReference type="InterPro" id="IPR001173">
    <property type="entry name" value="Glyco_trans_2-like"/>
</dbReference>
<dbReference type="Proteomes" id="UP000231408">
    <property type="component" value="Unassembled WGS sequence"/>
</dbReference>
<dbReference type="InterPro" id="IPR050834">
    <property type="entry name" value="Glycosyltransf_2"/>
</dbReference>
<dbReference type="AlphaFoldDB" id="A0A2G9ZMH2"/>
<name>A0A2G9ZMH2_9BACT</name>
<gene>
    <name evidence="2" type="ORF">COX21_03150</name>
</gene>